<evidence type="ECO:0000256" key="1">
    <source>
        <dbReference type="SAM" id="SignalP"/>
    </source>
</evidence>
<keyword evidence="1" id="KW-0732">Signal</keyword>
<gene>
    <name evidence="2" type="ORF">GCM10022403_041530</name>
</gene>
<dbReference type="Proteomes" id="UP001501009">
    <property type="component" value="Unassembled WGS sequence"/>
</dbReference>
<protein>
    <recommendedName>
        <fullName evidence="4">Ricin B lectin domain-containing protein</fullName>
    </recommendedName>
</protein>
<feature type="chain" id="PRO_5047244891" description="Ricin B lectin domain-containing protein" evidence="1">
    <location>
        <begin position="30"/>
        <end position="154"/>
    </location>
</feature>
<accession>A0ABP7HUQ6</accession>
<dbReference type="InterPro" id="IPR035992">
    <property type="entry name" value="Ricin_B-like_lectins"/>
</dbReference>
<sequence length="154" mass="17329">MRSKRIVQALMTAAAIPAIVVGVSPQAFAGSGITWADVHTGYCLEYLTDAFGNLVEVQTNSCGGGNQDWADYQNSDGSWFEKAGGKNVCLTMYSDHDVYLEGCRGNDWERWYEERQSDGHWKLKNKATGWYLDSNWNHEVYGEPANAGDYQEWK</sequence>
<organism evidence="2 3">
    <name type="scientific">Streptomyces coacervatus</name>
    <dbReference type="NCBI Taxonomy" id="647381"/>
    <lineage>
        <taxon>Bacteria</taxon>
        <taxon>Bacillati</taxon>
        <taxon>Actinomycetota</taxon>
        <taxon>Actinomycetes</taxon>
        <taxon>Kitasatosporales</taxon>
        <taxon>Streptomycetaceae</taxon>
        <taxon>Streptomyces</taxon>
    </lineage>
</organism>
<evidence type="ECO:0008006" key="4">
    <source>
        <dbReference type="Google" id="ProtNLM"/>
    </source>
</evidence>
<dbReference type="Gene3D" id="2.80.10.50">
    <property type="match status" value="1"/>
</dbReference>
<dbReference type="CDD" id="cd23415">
    <property type="entry name" value="beta-trefoil_Ricin_AH"/>
    <property type="match status" value="1"/>
</dbReference>
<keyword evidence="3" id="KW-1185">Reference proteome</keyword>
<proteinExistence type="predicted"/>
<feature type="signal peptide" evidence="1">
    <location>
        <begin position="1"/>
        <end position="29"/>
    </location>
</feature>
<dbReference type="SUPFAM" id="SSF50370">
    <property type="entry name" value="Ricin B-like lectins"/>
    <property type="match status" value="1"/>
</dbReference>
<name>A0ABP7HUQ6_9ACTN</name>
<dbReference type="EMBL" id="BAABDE010000018">
    <property type="protein sequence ID" value="GAA3803194.1"/>
    <property type="molecule type" value="Genomic_DNA"/>
</dbReference>
<comment type="caution">
    <text evidence="2">The sequence shown here is derived from an EMBL/GenBank/DDBJ whole genome shotgun (WGS) entry which is preliminary data.</text>
</comment>
<dbReference type="PROSITE" id="PS50231">
    <property type="entry name" value="RICIN_B_LECTIN"/>
    <property type="match status" value="1"/>
</dbReference>
<reference evidence="3" key="1">
    <citation type="journal article" date="2019" name="Int. J. Syst. Evol. Microbiol.">
        <title>The Global Catalogue of Microorganisms (GCM) 10K type strain sequencing project: providing services to taxonomists for standard genome sequencing and annotation.</title>
        <authorList>
            <consortium name="The Broad Institute Genomics Platform"/>
            <consortium name="The Broad Institute Genome Sequencing Center for Infectious Disease"/>
            <person name="Wu L."/>
            <person name="Ma J."/>
        </authorList>
    </citation>
    <scope>NUCLEOTIDE SEQUENCE [LARGE SCALE GENOMIC DNA]</scope>
    <source>
        <strain evidence="3">JCM 17138</strain>
    </source>
</reference>
<evidence type="ECO:0000313" key="3">
    <source>
        <dbReference type="Proteomes" id="UP001501009"/>
    </source>
</evidence>
<dbReference type="RefSeq" id="WP_275773516.1">
    <property type="nucleotide sequence ID" value="NZ_BAABDE010000018.1"/>
</dbReference>
<evidence type="ECO:0000313" key="2">
    <source>
        <dbReference type="EMBL" id="GAA3803194.1"/>
    </source>
</evidence>